<dbReference type="InterPro" id="IPR041664">
    <property type="entry name" value="AAA_16"/>
</dbReference>
<evidence type="ECO:0000259" key="2">
    <source>
        <dbReference type="PROSITE" id="PS50011"/>
    </source>
</evidence>
<dbReference type="InterPro" id="IPR003018">
    <property type="entry name" value="GAF"/>
</dbReference>
<proteinExistence type="predicted"/>
<evidence type="ECO:0000313" key="4">
    <source>
        <dbReference type="Proteomes" id="UP000460298"/>
    </source>
</evidence>
<dbReference type="GO" id="GO:0004672">
    <property type="term" value="F:protein kinase activity"/>
    <property type="evidence" value="ECO:0007669"/>
    <property type="project" value="InterPro"/>
</dbReference>
<dbReference type="Pfam" id="PF07228">
    <property type="entry name" value="SpoIIE"/>
    <property type="match status" value="1"/>
</dbReference>
<dbReference type="Gene3D" id="3.40.50.300">
    <property type="entry name" value="P-loop containing nucleotide triphosphate hydrolases"/>
    <property type="match status" value="1"/>
</dbReference>
<dbReference type="Gene3D" id="3.60.40.10">
    <property type="entry name" value="PPM-type phosphatase domain"/>
    <property type="match status" value="1"/>
</dbReference>
<dbReference type="InterPro" id="IPR011009">
    <property type="entry name" value="Kinase-like_dom_sf"/>
</dbReference>
<gene>
    <name evidence="3" type="ORF">F9K24_14570</name>
</gene>
<dbReference type="SUPFAM" id="SSF55781">
    <property type="entry name" value="GAF domain-like"/>
    <property type="match status" value="1"/>
</dbReference>
<dbReference type="GO" id="GO:0005524">
    <property type="term" value="F:ATP binding"/>
    <property type="evidence" value="ECO:0007669"/>
    <property type="project" value="InterPro"/>
</dbReference>
<dbReference type="Gene3D" id="3.30.450.40">
    <property type="match status" value="1"/>
</dbReference>
<dbReference type="InterPro" id="IPR000719">
    <property type="entry name" value="Prot_kinase_dom"/>
</dbReference>
<dbReference type="PROSITE" id="PS50011">
    <property type="entry name" value="PROTEIN_KINASE_DOM"/>
    <property type="match status" value="1"/>
</dbReference>
<evidence type="ECO:0000256" key="1">
    <source>
        <dbReference type="SAM" id="Coils"/>
    </source>
</evidence>
<feature type="coiled-coil region" evidence="1">
    <location>
        <begin position="1487"/>
        <end position="1514"/>
    </location>
</feature>
<accession>A0A833GZP5</accession>
<keyword evidence="1" id="KW-0175">Coiled coil</keyword>
<feature type="domain" description="Protein kinase" evidence="2">
    <location>
        <begin position="7"/>
        <end position="280"/>
    </location>
</feature>
<dbReference type="InterPro" id="IPR001932">
    <property type="entry name" value="PPM-type_phosphatase-like_dom"/>
</dbReference>
<dbReference type="PANTHER" id="PTHR43642">
    <property type="entry name" value="HYBRID SIGNAL TRANSDUCTION HISTIDINE KINASE G"/>
    <property type="match status" value="1"/>
</dbReference>
<dbReference type="SMART" id="SM00331">
    <property type="entry name" value="PP2C_SIG"/>
    <property type="match status" value="1"/>
</dbReference>
<evidence type="ECO:0000313" key="3">
    <source>
        <dbReference type="EMBL" id="KAB2931172.1"/>
    </source>
</evidence>
<dbReference type="Pfam" id="PF13191">
    <property type="entry name" value="AAA_16"/>
    <property type="match status" value="1"/>
</dbReference>
<sequence length="1754" mass="199115">MFALSGYRVVNRIYESPRTRIFAAVREADDQSVILKMPGSDFASPEEIARFLSEYEILRGLRIDGVICAHSLERFENIPVLVLEDFNGLPLSEIIRSESVSIEEALNLSIALSSALGAVHAAGIIHKDINPSNIIWNRKKGIVKLIDFGLSSRLEREKQEVGHGGVIEGTAAYISPEQTGRVNRSIDFRTDYYSLGVTLYHLLSGAPPFTSADPTELIHCHIARHPTPLTDLPVSGKDQKDRIPQPLSCIVEKLMAKSPEERYASAFGLRADLEQARALLESGRSDFVAGLYDRSDEFRIPERLYGFDRLIERLHSLYQSVNRRQSVSLSIFGESGAGKTALVNEIHRWITPGHGFFIRGKYQRLNTDVPYSGIIAMLRDLCVQLLLEPEDRLKVWQEEIQKAVRSNGQILIDLVPELSLVMGPQPALDEPGPAEAHNRFLFTIGSFIRVFASGEQPLVLMLDDLQWADMASLHLIQNIATARDATNMFFIGLYRSEEVEEPLRILIDEIRKIREVHEIYVEPLSIEAVLQMICDTFRCTPERAADLTVIVHRFGQGNPFFTRELLKDMYDSGIVAFDPTSGEWKWDLVRFRNEYVGDNVVELLRRRLTRLSPSARTLLSLAACLGGSFDFQTLDVLHEKSRRQTADAMWEALEQGIIIPLTANYRIFHFLESINDNSMSGSDVRYRFQHDRLRQASYDQIPDEDKQTFHLRIGRLLVKHTDFEREPEKLLDIVHHLNYALPLIKDAEELQRVRYYNLIAAEKARASNAYAPALQFNSIAKDLLPSTSWATDYELTDRIYRMQAKLQYLCGRSAEADAVCRQIIRHARGNYDKAVVREMQAVHYNYLWRMKDSINACIDGLRYLNVNISESPSTATVIYMLLRVRLRLRGRRLEDLAAMPEIEDRNVRLALKLLINFIPSAYMSGNANLFATAILTKTFLAIRHGNSIETAGAYMGYGVLLAGMGDFQGAYDFGNLALKISDKYTGREWKSMILNLYALFSVSWNEHWRELRVHFSKALELGLSSGDWLYVSFAAGFINLWNPELDLKSLVAENEHYLSLLERANVETGFLSGRTNHQKWLAYRGLTRVRGSLSDGEYDEDAILQRIVDIEYESGVGIFHLNKMEICFSFELFEKARYHRMHGDASIQALAGSPYLVSWSLFSFLTDATLMDGNVVERRAALRRMRREFHRMKRWADHNPHNFLHLKLLMEAELAKFRRRYFDAVNLYNRAIESALDYRNLHHTALIYELAARFHLRYGVNHAARELLRSAYNHYRVWGATGKVSQLEEYYGGLLLEDEKAVLVAPSSRSSGSGSIAFESSTLIKASMAISSEIVLERLLDRLIQISLENAGADRGIMFLVRGGSIFQVATGFADRPTEMVDHQDLDAGGDFPASVIRYVARTREHLVIDDATTDARFFKDPFIVEKQPKSLLCIGVVHLGDPVAILYLENSHVRGAFTNDRIALLQLLSGQMAASIHNAELYASLDQKVQERTQELQIERNKLEKRNLVMERDIALAKKIQYSLIPAFPPFHTMSTFYRPMEQLGGDFFDFIRLPDSEEMGIFLSDVSGHGVTAAFITSMIKTVLLQAGDRLSDPASLIQYMNDVLFNQTSGNFVTIFYGIYDPVERSLVYSSAGHNSPFLITSDGVSEILVQPRIPVAVFSNGEMIARNRSYSNTRLKLPSSGRLLFYTDGLLEARSTVGNDFFGESALNKILLDSLHMPPTMFRDHLCHRLEQFHGSSSFEDDVCFISLDF</sequence>
<dbReference type="InterPro" id="IPR036457">
    <property type="entry name" value="PPM-type-like_dom_sf"/>
</dbReference>
<dbReference type="SUPFAM" id="SSF56112">
    <property type="entry name" value="Protein kinase-like (PK-like)"/>
    <property type="match status" value="1"/>
</dbReference>
<dbReference type="InterPro" id="IPR053159">
    <property type="entry name" value="Hybrid_Histidine_Kinase"/>
</dbReference>
<protein>
    <submittedName>
        <fullName evidence="3">SpoIIE family protein phosphatase</fullName>
    </submittedName>
</protein>
<dbReference type="Proteomes" id="UP000460298">
    <property type="component" value="Unassembled WGS sequence"/>
</dbReference>
<dbReference type="InterPro" id="IPR029016">
    <property type="entry name" value="GAF-like_dom_sf"/>
</dbReference>
<dbReference type="SMART" id="SM00065">
    <property type="entry name" value="GAF"/>
    <property type="match status" value="1"/>
</dbReference>
<reference evidence="3 4" key="1">
    <citation type="submission" date="2019-10" db="EMBL/GenBank/DDBJ databases">
        <title>Extracellular Electron Transfer in a Candidatus Methanoperedens spp. Enrichment Culture.</title>
        <authorList>
            <person name="Berger S."/>
            <person name="Rangel Shaw D."/>
            <person name="Berben T."/>
            <person name="In 'T Zandt M."/>
            <person name="Frank J."/>
            <person name="Reimann J."/>
            <person name="Jetten M.S.M."/>
            <person name="Welte C.U."/>
        </authorList>
    </citation>
    <scope>NUCLEOTIDE SEQUENCE [LARGE SCALE GENOMIC DNA]</scope>
    <source>
        <strain evidence="3">SB12</strain>
    </source>
</reference>
<organism evidence="3 4">
    <name type="scientific">Leptonema illini</name>
    <dbReference type="NCBI Taxonomy" id="183"/>
    <lineage>
        <taxon>Bacteria</taxon>
        <taxon>Pseudomonadati</taxon>
        <taxon>Spirochaetota</taxon>
        <taxon>Spirochaetia</taxon>
        <taxon>Leptospirales</taxon>
        <taxon>Leptospiraceae</taxon>
        <taxon>Leptonema</taxon>
    </lineage>
</organism>
<dbReference type="Pfam" id="PF01590">
    <property type="entry name" value="GAF"/>
    <property type="match status" value="1"/>
</dbReference>
<dbReference type="SUPFAM" id="SSF52540">
    <property type="entry name" value="P-loop containing nucleoside triphosphate hydrolases"/>
    <property type="match status" value="1"/>
</dbReference>
<dbReference type="InterPro" id="IPR027417">
    <property type="entry name" value="P-loop_NTPase"/>
</dbReference>
<dbReference type="EMBL" id="WBUI01000015">
    <property type="protein sequence ID" value="KAB2931172.1"/>
    <property type="molecule type" value="Genomic_DNA"/>
</dbReference>
<dbReference type="Pfam" id="PF00069">
    <property type="entry name" value="Pkinase"/>
    <property type="match status" value="1"/>
</dbReference>
<dbReference type="CDD" id="cd14014">
    <property type="entry name" value="STKc_PknB_like"/>
    <property type="match status" value="1"/>
</dbReference>
<dbReference type="PANTHER" id="PTHR43642:SF1">
    <property type="entry name" value="HYBRID SIGNAL TRANSDUCTION HISTIDINE KINASE G"/>
    <property type="match status" value="1"/>
</dbReference>
<dbReference type="Gene3D" id="1.10.510.10">
    <property type="entry name" value="Transferase(Phosphotransferase) domain 1"/>
    <property type="match status" value="1"/>
</dbReference>
<name>A0A833GZP5_9LEPT</name>
<comment type="caution">
    <text evidence="3">The sequence shown here is derived from an EMBL/GenBank/DDBJ whole genome shotgun (WGS) entry which is preliminary data.</text>
</comment>